<protein>
    <submittedName>
        <fullName evidence="3">Acyl-CoA N-acyltransferase</fullName>
    </submittedName>
</protein>
<feature type="domain" description="N-acetyltransferase" evidence="2">
    <location>
        <begin position="61"/>
        <end position="221"/>
    </location>
</feature>
<dbReference type="PANTHER" id="PTHR43138">
    <property type="entry name" value="ACETYLTRANSFERASE, GNAT FAMILY"/>
    <property type="match status" value="1"/>
</dbReference>
<evidence type="ECO:0000259" key="2">
    <source>
        <dbReference type="PROSITE" id="PS51186"/>
    </source>
</evidence>
<dbReference type="InterPro" id="IPR052742">
    <property type="entry name" value="Mito_N-acetyltransferase"/>
</dbReference>
<keyword evidence="3" id="KW-0012">Acyltransferase</keyword>
<accession>A0A164MZE2</accession>
<keyword evidence="4" id="KW-1185">Reference proteome</keyword>
<dbReference type="Proteomes" id="UP000076722">
    <property type="component" value="Unassembled WGS sequence"/>
</dbReference>
<sequence length="221" mass="24739">MSAYGALVRKPSATQKPTQWPLDPTPANEKITIYHLTLETAPEALLRLMYSDFQAEVEAGMTYPQEGDLSLEQFSAYYFAADVLVAISQVDQDGNAELTEEIEVARKGRSWEEAYVGCYYVKPNYPGRSSHICNAGFMVPARHRAKGYGRLLAASYLHYAPLLGYEASVFNLVYTNNAASIRLWDRLGFTRAGLIPRAGRLKTADGKGEEFVDAIIFYKRF</sequence>
<dbReference type="GO" id="GO:0016747">
    <property type="term" value="F:acyltransferase activity, transferring groups other than amino-acyl groups"/>
    <property type="evidence" value="ECO:0007669"/>
    <property type="project" value="InterPro"/>
</dbReference>
<dbReference type="OrthoDB" id="10264707at2759"/>
<dbReference type="InterPro" id="IPR016181">
    <property type="entry name" value="Acyl_CoA_acyltransferase"/>
</dbReference>
<dbReference type="PROSITE" id="PS51186">
    <property type="entry name" value="GNAT"/>
    <property type="match status" value="1"/>
</dbReference>
<dbReference type="GO" id="GO:0005634">
    <property type="term" value="C:nucleus"/>
    <property type="evidence" value="ECO:0007669"/>
    <property type="project" value="TreeGrafter"/>
</dbReference>
<name>A0A164MZE2_9AGAM</name>
<dbReference type="STRING" id="1314777.A0A164MZE2"/>
<proteinExistence type="predicted"/>
<dbReference type="SUPFAM" id="SSF55729">
    <property type="entry name" value="Acyl-CoA N-acyltransferases (Nat)"/>
    <property type="match status" value="1"/>
</dbReference>
<dbReference type="PANTHER" id="PTHR43138:SF1">
    <property type="entry name" value="N-ACETYLTRANSFERASE ACA1"/>
    <property type="match status" value="1"/>
</dbReference>
<dbReference type="InterPro" id="IPR000182">
    <property type="entry name" value="GNAT_dom"/>
</dbReference>
<evidence type="ECO:0000313" key="3">
    <source>
        <dbReference type="EMBL" id="KZS87203.1"/>
    </source>
</evidence>
<keyword evidence="3" id="KW-0808">Transferase</keyword>
<dbReference type="AlphaFoldDB" id="A0A164MZE2"/>
<organism evidence="3 4">
    <name type="scientific">Sistotremastrum niveocremeum HHB9708</name>
    <dbReference type="NCBI Taxonomy" id="1314777"/>
    <lineage>
        <taxon>Eukaryota</taxon>
        <taxon>Fungi</taxon>
        <taxon>Dikarya</taxon>
        <taxon>Basidiomycota</taxon>
        <taxon>Agaricomycotina</taxon>
        <taxon>Agaricomycetes</taxon>
        <taxon>Sistotremastrales</taxon>
        <taxon>Sistotremastraceae</taxon>
        <taxon>Sertulicium</taxon>
        <taxon>Sertulicium niveocremeum</taxon>
    </lineage>
</organism>
<dbReference type="EMBL" id="KV419454">
    <property type="protein sequence ID" value="KZS87203.1"/>
    <property type="molecule type" value="Genomic_DNA"/>
</dbReference>
<reference evidence="3 4" key="1">
    <citation type="journal article" date="2016" name="Mol. Biol. Evol.">
        <title>Comparative Genomics of Early-Diverging Mushroom-Forming Fungi Provides Insights into the Origins of Lignocellulose Decay Capabilities.</title>
        <authorList>
            <person name="Nagy L.G."/>
            <person name="Riley R."/>
            <person name="Tritt A."/>
            <person name="Adam C."/>
            <person name="Daum C."/>
            <person name="Floudas D."/>
            <person name="Sun H."/>
            <person name="Yadav J.S."/>
            <person name="Pangilinan J."/>
            <person name="Larsson K.H."/>
            <person name="Matsuura K."/>
            <person name="Barry K."/>
            <person name="Labutti K."/>
            <person name="Kuo R."/>
            <person name="Ohm R.A."/>
            <person name="Bhattacharya S.S."/>
            <person name="Shirouzu T."/>
            <person name="Yoshinaga Y."/>
            <person name="Martin F.M."/>
            <person name="Grigoriev I.V."/>
            <person name="Hibbett D.S."/>
        </authorList>
    </citation>
    <scope>NUCLEOTIDE SEQUENCE [LARGE SCALE GENOMIC DNA]</scope>
    <source>
        <strain evidence="3 4">HHB9708</strain>
    </source>
</reference>
<feature type="region of interest" description="Disordered" evidence="1">
    <location>
        <begin position="1"/>
        <end position="24"/>
    </location>
</feature>
<dbReference type="Gene3D" id="3.40.630.30">
    <property type="match status" value="1"/>
</dbReference>
<gene>
    <name evidence="3" type="ORF">SISNIDRAFT_320650</name>
</gene>
<evidence type="ECO:0000313" key="4">
    <source>
        <dbReference type="Proteomes" id="UP000076722"/>
    </source>
</evidence>
<dbReference type="Pfam" id="PF00583">
    <property type="entry name" value="Acetyltransf_1"/>
    <property type="match status" value="1"/>
</dbReference>
<evidence type="ECO:0000256" key="1">
    <source>
        <dbReference type="SAM" id="MobiDB-lite"/>
    </source>
</evidence>